<feature type="signal peptide" evidence="2">
    <location>
        <begin position="1"/>
        <end position="21"/>
    </location>
</feature>
<comment type="caution">
    <text evidence="4">The sequence shown here is derived from an EMBL/GenBank/DDBJ whole genome shotgun (WGS) entry which is preliminary data.</text>
</comment>
<dbReference type="Gene3D" id="1.10.10.2520">
    <property type="entry name" value="Cell wall hydrolase SleB, domain 1"/>
    <property type="match status" value="1"/>
</dbReference>
<feature type="domain" description="Cell wall hydrolase SleB" evidence="3">
    <location>
        <begin position="161"/>
        <end position="254"/>
    </location>
</feature>
<reference evidence="4 5" key="1">
    <citation type="submission" date="2018-08" db="EMBL/GenBank/DDBJ databases">
        <title>A genome reference for cultivated species of the human gut microbiota.</title>
        <authorList>
            <person name="Zou Y."/>
            <person name="Xue W."/>
            <person name="Luo G."/>
        </authorList>
    </citation>
    <scope>NUCLEOTIDE SEQUENCE [LARGE SCALE GENOMIC DNA]</scope>
    <source>
        <strain evidence="4 5">AF22-12AC</strain>
    </source>
</reference>
<evidence type="ECO:0000313" key="4">
    <source>
        <dbReference type="EMBL" id="RGS35741.1"/>
    </source>
</evidence>
<feature type="compositionally biased region" description="Low complexity" evidence="1">
    <location>
        <begin position="111"/>
        <end position="127"/>
    </location>
</feature>
<evidence type="ECO:0000313" key="5">
    <source>
        <dbReference type="Proteomes" id="UP000266172"/>
    </source>
</evidence>
<keyword evidence="2" id="KW-0732">Signal</keyword>
<sequence>MNRKILDVTMLCTLCICLMVAANIEEKNTIRESREEISSAYVISAADKAEVPVAGVCRVLSGYSFTTESDEATGITKNPRTMVASTAPSDAAEEVQTPLEEAETPEAKVQAASGEAEAPEAAESKPATVETTTGAENRWNITLTQEEIDLLAKIVWLESQGEPTEGQEAVVEVVFNRMASEKYPDTLYDVLSQGNPTQFCSWKNRERANPTEKEYTSIHEVLNGNTHILRNDTLYFSTEPLTPRLDQKIGGHSFCY</sequence>
<name>A0A395V7W2_9FIRM</name>
<keyword evidence="4" id="KW-0378">Hydrolase</keyword>
<dbReference type="AlphaFoldDB" id="A0A395V7W2"/>
<feature type="chain" id="PRO_5043166464" evidence="2">
    <location>
        <begin position="22"/>
        <end position="256"/>
    </location>
</feature>
<dbReference type="RefSeq" id="WP_118098704.1">
    <property type="nucleotide sequence ID" value="NZ_CAUBGO010000060.1"/>
</dbReference>
<proteinExistence type="predicted"/>
<dbReference type="Pfam" id="PF07486">
    <property type="entry name" value="Hydrolase_2"/>
    <property type="match status" value="1"/>
</dbReference>
<evidence type="ECO:0000256" key="2">
    <source>
        <dbReference type="SAM" id="SignalP"/>
    </source>
</evidence>
<accession>A0A395V7W2</accession>
<dbReference type="GO" id="GO:0016787">
    <property type="term" value="F:hydrolase activity"/>
    <property type="evidence" value="ECO:0007669"/>
    <property type="project" value="UniProtKB-KW"/>
</dbReference>
<organism evidence="4 5">
    <name type="scientific">Roseburia hominis</name>
    <dbReference type="NCBI Taxonomy" id="301301"/>
    <lineage>
        <taxon>Bacteria</taxon>
        <taxon>Bacillati</taxon>
        <taxon>Bacillota</taxon>
        <taxon>Clostridia</taxon>
        <taxon>Lachnospirales</taxon>
        <taxon>Lachnospiraceae</taxon>
        <taxon>Roseburia</taxon>
    </lineage>
</organism>
<evidence type="ECO:0000256" key="1">
    <source>
        <dbReference type="SAM" id="MobiDB-lite"/>
    </source>
</evidence>
<gene>
    <name evidence="4" type="ORF">DWX93_16390</name>
</gene>
<dbReference type="Proteomes" id="UP000266172">
    <property type="component" value="Unassembled WGS sequence"/>
</dbReference>
<dbReference type="EMBL" id="QRVL01000028">
    <property type="protein sequence ID" value="RGS35741.1"/>
    <property type="molecule type" value="Genomic_DNA"/>
</dbReference>
<evidence type="ECO:0000259" key="3">
    <source>
        <dbReference type="Pfam" id="PF07486"/>
    </source>
</evidence>
<protein>
    <submittedName>
        <fullName evidence="4">Cell wall hydrolase</fullName>
    </submittedName>
</protein>
<dbReference type="InterPro" id="IPR011105">
    <property type="entry name" value="Cell_wall_hydrolase_SleB"/>
</dbReference>
<dbReference type="InterPro" id="IPR042047">
    <property type="entry name" value="SleB_dom1"/>
</dbReference>
<feature type="region of interest" description="Disordered" evidence="1">
    <location>
        <begin position="85"/>
        <end position="132"/>
    </location>
</feature>